<keyword evidence="11" id="KW-1185">Reference proteome</keyword>
<reference evidence="10" key="1">
    <citation type="journal article" date="2023" name="Insect Mol. Biol.">
        <title>Genome sequencing provides insights into the evolution of gene families encoding plant cell wall-degrading enzymes in longhorned beetles.</title>
        <authorList>
            <person name="Shin N.R."/>
            <person name="Okamura Y."/>
            <person name="Kirsch R."/>
            <person name="Pauchet Y."/>
        </authorList>
    </citation>
    <scope>NUCLEOTIDE SEQUENCE</scope>
    <source>
        <strain evidence="10">RBIC_L_NR</strain>
    </source>
</reference>
<evidence type="ECO:0000256" key="8">
    <source>
        <dbReference type="ARBA" id="ARBA00023136"/>
    </source>
</evidence>
<dbReference type="Proteomes" id="UP001162156">
    <property type="component" value="Unassembled WGS sequence"/>
</dbReference>
<evidence type="ECO:0000256" key="7">
    <source>
        <dbReference type="ARBA" id="ARBA00023128"/>
    </source>
</evidence>
<name>A0AAV8WTH1_9CUCU</name>
<dbReference type="GO" id="GO:0005743">
    <property type="term" value="C:mitochondrial inner membrane"/>
    <property type="evidence" value="ECO:0007669"/>
    <property type="project" value="UniProtKB-SubCell"/>
</dbReference>
<evidence type="ECO:0000256" key="2">
    <source>
        <dbReference type="ARBA" id="ARBA00007020"/>
    </source>
</evidence>
<comment type="subcellular location">
    <subcellularLocation>
        <location evidence="1">Mitochondrion inner membrane</location>
        <topology evidence="1">Multi-pass membrane protein</topology>
    </subcellularLocation>
</comment>
<dbReference type="EMBL" id="JANEYF010004857">
    <property type="protein sequence ID" value="KAJ8929803.1"/>
    <property type="molecule type" value="Genomic_DNA"/>
</dbReference>
<gene>
    <name evidence="10" type="ORF">NQ314_017400</name>
</gene>
<evidence type="ECO:0000256" key="3">
    <source>
        <dbReference type="ARBA" id="ARBA00014604"/>
    </source>
</evidence>
<evidence type="ECO:0000256" key="9">
    <source>
        <dbReference type="SAM" id="Phobius"/>
    </source>
</evidence>
<dbReference type="PANTHER" id="PTHR13603:SF1">
    <property type="entry name" value="TRANSMEMBRANE PROTEIN 186"/>
    <property type="match status" value="1"/>
</dbReference>
<dbReference type="PANTHER" id="PTHR13603">
    <property type="entry name" value="TRANSMEMBRANE PROTEIN 186"/>
    <property type="match status" value="1"/>
</dbReference>
<sequence>MNITRHITQRSTSIIRSLRCISLFANNCKQNENRTENFVPVYKFPYIRQFSLINRLKIYQTVLTVTSVPATVILNYLDYASSDLAEFAAALGTSGCLTLYGLGYLTTKFIGFIYYDEENHTAKVSYVDFWGSRKDIIIPANDIVPIDELPVTPLNGLFLTFRRFSTNETLKFSLRYGIILDKEKIKNIL</sequence>
<proteinExistence type="inferred from homology"/>
<keyword evidence="4 9" id="KW-0812">Transmembrane</keyword>
<evidence type="ECO:0000256" key="4">
    <source>
        <dbReference type="ARBA" id="ARBA00022692"/>
    </source>
</evidence>
<keyword evidence="8 9" id="KW-0472">Membrane</keyword>
<accession>A0AAV8WTH1</accession>
<comment type="caution">
    <text evidence="10">The sequence shown here is derived from an EMBL/GenBank/DDBJ whole genome shotgun (WGS) entry which is preliminary data.</text>
</comment>
<comment type="similarity">
    <text evidence="2">Belongs to the TMEM186 family.</text>
</comment>
<dbReference type="InterPro" id="IPR026571">
    <property type="entry name" value="Tmem186"/>
</dbReference>
<evidence type="ECO:0000256" key="5">
    <source>
        <dbReference type="ARBA" id="ARBA00022792"/>
    </source>
</evidence>
<evidence type="ECO:0000256" key="6">
    <source>
        <dbReference type="ARBA" id="ARBA00022989"/>
    </source>
</evidence>
<keyword evidence="5" id="KW-0999">Mitochondrion inner membrane</keyword>
<keyword evidence="7" id="KW-0496">Mitochondrion</keyword>
<evidence type="ECO:0000313" key="11">
    <source>
        <dbReference type="Proteomes" id="UP001162156"/>
    </source>
</evidence>
<organism evidence="10 11">
    <name type="scientific">Rhamnusium bicolor</name>
    <dbReference type="NCBI Taxonomy" id="1586634"/>
    <lineage>
        <taxon>Eukaryota</taxon>
        <taxon>Metazoa</taxon>
        <taxon>Ecdysozoa</taxon>
        <taxon>Arthropoda</taxon>
        <taxon>Hexapoda</taxon>
        <taxon>Insecta</taxon>
        <taxon>Pterygota</taxon>
        <taxon>Neoptera</taxon>
        <taxon>Endopterygota</taxon>
        <taxon>Coleoptera</taxon>
        <taxon>Polyphaga</taxon>
        <taxon>Cucujiformia</taxon>
        <taxon>Chrysomeloidea</taxon>
        <taxon>Cerambycidae</taxon>
        <taxon>Lepturinae</taxon>
        <taxon>Rhagiini</taxon>
        <taxon>Rhamnusium</taxon>
    </lineage>
</organism>
<evidence type="ECO:0000313" key="10">
    <source>
        <dbReference type="EMBL" id="KAJ8929803.1"/>
    </source>
</evidence>
<feature type="transmembrane region" description="Helical" evidence="9">
    <location>
        <begin position="58"/>
        <end position="77"/>
    </location>
</feature>
<protein>
    <recommendedName>
        <fullName evidence="3">Transmembrane protein 186</fullName>
    </recommendedName>
</protein>
<dbReference type="AlphaFoldDB" id="A0AAV8WTH1"/>
<keyword evidence="6 9" id="KW-1133">Transmembrane helix</keyword>
<evidence type="ECO:0000256" key="1">
    <source>
        <dbReference type="ARBA" id="ARBA00004448"/>
    </source>
</evidence>